<keyword evidence="2" id="KW-1185">Reference proteome</keyword>
<organism evidence="1 2">
    <name type="scientific">Vaccinium darrowii</name>
    <dbReference type="NCBI Taxonomy" id="229202"/>
    <lineage>
        <taxon>Eukaryota</taxon>
        <taxon>Viridiplantae</taxon>
        <taxon>Streptophyta</taxon>
        <taxon>Embryophyta</taxon>
        <taxon>Tracheophyta</taxon>
        <taxon>Spermatophyta</taxon>
        <taxon>Magnoliopsida</taxon>
        <taxon>eudicotyledons</taxon>
        <taxon>Gunneridae</taxon>
        <taxon>Pentapetalae</taxon>
        <taxon>asterids</taxon>
        <taxon>Ericales</taxon>
        <taxon>Ericaceae</taxon>
        <taxon>Vaccinioideae</taxon>
        <taxon>Vaccinieae</taxon>
        <taxon>Vaccinium</taxon>
    </lineage>
</organism>
<sequence>MGDENLKRLVKETIFDDLFKASATNLAAKQWVPIKSRNHSITLFVDNIPEEANLSWLSSTFNNYGVVIWAHISNKRSYKGSRFAFVKYNCHVSIDVAIQKANGMQFGTNKLVVKTASFTPNQNRGKSKRE</sequence>
<evidence type="ECO:0000313" key="2">
    <source>
        <dbReference type="Proteomes" id="UP000828048"/>
    </source>
</evidence>
<dbReference type="Proteomes" id="UP000828048">
    <property type="component" value="Chromosome 4"/>
</dbReference>
<reference evidence="1 2" key="1">
    <citation type="journal article" date="2021" name="Hortic Res">
        <title>High-quality reference genome and annotation aids understanding of berry development for evergreen blueberry (Vaccinium darrowii).</title>
        <authorList>
            <person name="Yu J."/>
            <person name="Hulse-Kemp A.M."/>
            <person name="Babiker E."/>
            <person name="Staton M."/>
        </authorList>
    </citation>
    <scope>NUCLEOTIDE SEQUENCE [LARGE SCALE GENOMIC DNA]</scope>
    <source>
        <strain evidence="2">cv. NJ 8807/NJ 8810</strain>
        <tissue evidence="1">Young leaf</tissue>
    </source>
</reference>
<accession>A0ACB7Z4H8</accession>
<dbReference type="EMBL" id="CM037154">
    <property type="protein sequence ID" value="KAH7860741.1"/>
    <property type="molecule type" value="Genomic_DNA"/>
</dbReference>
<name>A0ACB7Z4H8_9ERIC</name>
<comment type="caution">
    <text evidence="1">The sequence shown here is derived from an EMBL/GenBank/DDBJ whole genome shotgun (WGS) entry which is preliminary data.</text>
</comment>
<protein>
    <submittedName>
        <fullName evidence="1">Uncharacterized protein</fullName>
    </submittedName>
</protein>
<proteinExistence type="predicted"/>
<evidence type="ECO:0000313" key="1">
    <source>
        <dbReference type="EMBL" id="KAH7860741.1"/>
    </source>
</evidence>
<gene>
    <name evidence="1" type="ORF">Vadar_017477</name>
</gene>